<dbReference type="InterPro" id="IPR029052">
    <property type="entry name" value="Metallo-depent_PP-like"/>
</dbReference>
<dbReference type="SUPFAM" id="SSF56300">
    <property type="entry name" value="Metallo-dependent phosphatases"/>
    <property type="match status" value="1"/>
</dbReference>
<dbReference type="EMBL" id="BMOM01000005">
    <property type="protein sequence ID" value="GGM02640.1"/>
    <property type="molecule type" value="Genomic_DNA"/>
</dbReference>
<dbReference type="InterPro" id="IPR004843">
    <property type="entry name" value="Calcineurin-like_PHP"/>
</dbReference>
<organism evidence="2 3">
    <name type="scientific">Deinococcus aerophilus</name>
    <dbReference type="NCBI Taxonomy" id="522488"/>
    <lineage>
        <taxon>Bacteria</taxon>
        <taxon>Thermotogati</taxon>
        <taxon>Deinococcota</taxon>
        <taxon>Deinococci</taxon>
        <taxon>Deinococcales</taxon>
        <taxon>Deinococcaceae</taxon>
        <taxon>Deinococcus</taxon>
    </lineage>
</organism>
<comment type="caution">
    <text evidence="2">The sequence shown here is derived from an EMBL/GenBank/DDBJ whole genome shotgun (WGS) entry which is preliminary data.</text>
</comment>
<evidence type="ECO:0000259" key="1">
    <source>
        <dbReference type="Pfam" id="PF00149"/>
    </source>
</evidence>
<sequence>MRDLWVVGDIHGAHDKLRAILLRAGLIDFEGNWTAGDARMVFLGDYLDRGTKGVEVIGLIRRLEAQARRSGGEVTALLGNHEVMFLATLLFRHDDPQDRLGFRQYWQRNGGQERDLHLLSPDDLAWMTGLPMMAVLDSWLMIHADSLMYLKLGDTVGAVNTRVRAMLAGRDSESWGHFLNAFAARMAFSLAGGETAVRRMLGTFGGDHLAHGHTPVHVLIDEQRHGRVRGAGAPLPYAGRLCVAMDSGMAYRPNAGFIARLDGGGVAEVVCFPDGEPAY</sequence>
<dbReference type="InterPro" id="IPR006186">
    <property type="entry name" value="Ser/Thr-sp_prot-phosphatase"/>
</dbReference>
<proteinExistence type="predicted"/>
<protein>
    <recommendedName>
        <fullName evidence="1">Calcineurin-like phosphoesterase domain-containing protein</fullName>
    </recommendedName>
</protein>
<dbReference type="Pfam" id="PF00149">
    <property type="entry name" value="Metallophos"/>
    <property type="match status" value="1"/>
</dbReference>
<dbReference type="Proteomes" id="UP000661918">
    <property type="component" value="Unassembled WGS sequence"/>
</dbReference>
<accession>A0ABQ2GLS3</accession>
<dbReference type="Gene3D" id="3.60.21.10">
    <property type="match status" value="1"/>
</dbReference>
<evidence type="ECO:0000313" key="3">
    <source>
        <dbReference type="Proteomes" id="UP000661918"/>
    </source>
</evidence>
<evidence type="ECO:0000313" key="2">
    <source>
        <dbReference type="EMBL" id="GGM02640.1"/>
    </source>
</evidence>
<keyword evidence="3" id="KW-1185">Reference proteome</keyword>
<dbReference type="PANTHER" id="PTHR46546">
    <property type="entry name" value="SHEWANELLA-LIKE PROTEIN PHOSPHATASE 1"/>
    <property type="match status" value="1"/>
</dbReference>
<dbReference type="PANTHER" id="PTHR46546:SF4">
    <property type="entry name" value="SHEWANELLA-LIKE PROTEIN PHOSPHATASE 1"/>
    <property type="match status" value="1"/>
</dbReference>
<reference evidence="3" key="1">
    <citation type="journal article" date="2019" name="Int. J. Syst. Evol. Microbiol.">
        <title>The Global Catalogue of Microorganisms (GCM) 10K type strain sequencing project: providing services to taxonomists for standard genome sequencing and annotation.</title>
        <authorList>
            <consortium name="The Broad Institute Genomics Platform"/>
            <consortium name="The Broad Institute Genome Sequencing Center for Infectious Disease"/>
            <person name="Wu L."/>
            <person name="Ma J."/>
        </authorList>
    </citation>
    <scope>NUCLEOTIDE SEQUENCE [LARGE SCALE GENOMIC DNA]</scope>
    <source>
        <strain evidence="3">JCM 15443</strain>
    </source>
</reference>
<dbReference type="RefSeq" id="WP_188901830.1">
    <property type="nucleotide sequence ID" value="NZ_BMOM01000005.1"/>
</dbReference>
<gene>
    <name evidence="2" type="ORF">GCM10010841_09000</name>
</gene>
<dbReference type="PRINTS" id="PR00114">
    <property type="entry name" value="STPHPHTASE"/>
</dbReference>
<name>A0ABQ2GLS3_9DEIO</name>
<feature type="domain" description="Calcineurin-like phosphoesterase" evidence="1">
    <location>
        <begin position="4"/>
        <end position="216"/>
    </location>
</feature>